<gene>
    <name evidence="3" type="ORF">Airi01_100020</name>
</gene>
<accession>A0A9W6RU10</accession>
<organism evidence="3 4">
    <name type="scientific">Actinoallomurus iriomotensis</name>
    <dbReference type="NCBI Taxonomy" id="478107"/>
    <lineage>
        <taxon>Bacteria</taxon>
        <taxon>Bacillati</taxon>
        <taxon>Actinomycetota</taxon>
        <taxon>Actinomycetes</taxon>
        <taxon>Streptosporangiales</taxon>
        <taxon>Thermomonosporaceae</taxon>
        <taxon>Actinoallomurus</taxon>
    </lineage>
</organism>
<dbReference type="EMBL" id="BSTJ01000022">
    <property type="protein sequence ID" value="GLY81735.1"/>
    <property type="molecule type" value="Genomic_DNA"/>
</dbReference>
<feature type="compositionally biased region" description="Low complexity" evidence="1">
    <location>
        <begin position="41"/>
        <end position="58"/>
    </location>
</feature>
<evidence type="ECO:0000313" key="3">
    <source>
        <dbReference type="EMBL" id="GLY81735.1"/>
    </source>
</evidence>
<evidence type="ECO:0000256" key="1">
    <source>
        <dbReference type="SAM" id="MobiDB-lite"/>
    </source>
</evidence>
<dbReference type="AlphaFoldDB" id="A0A9W6RU10"/>
<protein>
    <submittedName>
        <fullName evidence="3">Uncharacterized protein</fullName>
    </submittedName>
</protein>
<evidence type="ECO:0000256" key="2">
    <source>
        <dbReference type="SAM" id="SignalP"/>
    </source>
</evidence>
<sequence length="160" mass="17117">MGMRTFAPAVTRAAAAGTALAAVGVLVFTAVVNAQSGSRSPRPVATHPVTPVPVSTLPGSVDSPGATPTVPARQARAWLRSLTGTWTRNVKNTYFRFHTDGSGEWVAFGQKLWTGKATPRDAKTFDLTDTDGHGGSYWQVRLLSRDRLLFAGTNQTFTRS</sequence>
<proteinExistence type="predicted"/>
<dbReference type="Proteomes" id="UP001165135">
    <property type="component" value="Unassembled WGS sequence"/>
</dbReference>
<feature type="region of interest" description="Disordered" evidence="1">
    <location>
        <begin position="37"/>
        <end position="69"/>
    </location>
</feature>
<keyword evidence="2" id="KW-0732">Signal</keyword>
<name>A0A9W6RU10_9ACTN</name>
<feature type="signal peptide" evidence="2">
    <location>
        <begin position="1"/>
        <end position="21"/>
    </location>
</feature>
<feature type="chain" id="PRO_5040764787" evidence="2">
    <location>
        <begin position="22"/>
        <end position="160"/>
    </location>
</feature>
<reference evidence="3" key="1">
    <citation type="submission" date="2023-03" db="EMBL/GenBank/DDBJ databases">
        <title>Actinoallomurus iriomotensis NBRC 103681.</title>
        <authorList>
            <person name="Ichikawa N."/>
            <person name="Sato H."/>
            <person name="Tonouchi N."/>
        </authorList>
    </citation>
    <scope>NUCLEOTIDE SEQUENCE</scope>
    <source>
        <strain evidence="3">NBRC 103681</strain>
    </source>
</reference>
<comment type="caution">
    <text evidence="3">The sequence shown here is derived from an EMBL/GenBank/DDBJ whole genome shotgun (WGS) entry which is preliminary data.</text>
</comment>
<evidence type="ECO:0000313" key="4">
    <source>
        <dbReference type="Proteomes" id="UP001165135"/>
    </source>
</evidence>